<feature type="chain" id="PRO_5004639815" evidence="1">
    <location>
        <begin position="17"/>
        <end position="115"/>
    </location>
</feature>
<comment type="caution">
    <text evidence="2">The sequence shown here is derived from an EMBL/GenBank/DDBJ whole genome shotgun (WGS) entry which is preliminary data.</text>
</comment>
<reference evidence="2 3" key="1">
    <citation type="submission" date="2013-09" db="EMBL/GenBank/DDBJ databases">
        <title>Whole genome shotgun sequence of Vibrio azureus NBRC 104587.</title>
        <authorList>
            <person name="Isaki S."/>
            <person name="Hosoyama A."/>
            <person name="Numata M."/>
            <person name="Hashimoto M."/>
            <person name="Hosoyama Y."/>
            <person name="Tsuchikane K."/>
            <person name="Noguchi M."/>
            <person name="Hirakata S."/>
            <person name="Ichikawa N."/>
            <person name="Ohji S."/>
            <person name="Yamazoe A."/>
            <person name="Fujita N."/>
        </authorList>
    </citation>
    <scope>NUCLEOTIDE SEQUENCE [LARGE SCALE GENOMIC DNA]</scope>
    <source>
        <strain evidence="2 3">NBRC 104587</strain>
    </source>
</reference>
<gene>
    <name evidence="2" type="ORF">VAZ01S_105_00050</name>
</gene>
<organism evidence="2 3">
    <name type="scientific">Vibrio azureus NBRC 104587</name>
    <dbReference type="NCBI Taxonomy" id="1219077"/>
    <lineage>
        <taxon>Bacteria</taxon>
        <taxon>Pseudomonadati</taxon>
        <taxon>Pseudomonadota</taxon>
        <taxon>Gammaproteobacteria</taxon>
        <taxon>Vibrionales</taxon>
        <taxon>Vibrionaceae</taxon>
        <taxon>Vibrio</taxon>
    </lineage>
</organism>
<evidence type="ECO:0000256" key="1">
    <source>
        <dbReference type="SAM" id="SignalP"/>
    </source>
</evidence>
<feature type="signal peptide" evidence="1">
    <location>
        <begin position="1"/>
        <end position="16"/>
    </location>
</feature>
<dbReference type="OrthoDB" id="9941502at2"/>
<proteinExistence type="predicted"/>
<sequence length="115" mass="12813">MSKWSLLLLFMSSTCAASQVIYLTCDGVATDTDLNKVVSTMKSDFIINKKEKYIQQVITGMTEEQTKNLRYPYTETPTQYVSHGFSINRHTLDYAAEGVMGVKITGSCKLMAPAI</sequence>
<accession>U3AXL8</accession>
<name>U3AXL8_9VIBR</name>
<evidence type="ECO:0000313" key="2">
    <source>
        <dbReference type="EMBL" id="GAD77977.1"/>
    </source>
</evidence>
<protein>
    <submittedName>
        <fullName evidence="2">Uncharacterized protein</fullName>
    </submittedName>
</protein>
<keyword evidence="3" id="KW-1185">Reference proteome</keyword>
<dbReference type="AlphaFoldDB" id="U3AXL8"/>
<dbReference type="Proteomes" id="UP000016567">
    <property type="component" value="Unassembled WGS sequence"/>
</dbReference>
<evidence type="ECO:0000313" key="3">
    <source>
        <dbReference type="Proteomes" id="UP000016567"/>
    </source>
</evidence>
<dbReference type="RefSeq" id="WP_021711712.1">
    <property type="nucleotide sequence ID" value="NZ_BAOB01000012.1"/>
</dbReference>
<keyword evidence="1" id="KW-0732">Signal</keyword>
<dbReference type="EMBL" id="BATL01000105">
    <property type="protein sequence ID" value="GAD77977.1"/>
    <property type="molecule type" value="Genomic_DNA"/>
</dbReference>